<dbReference type="EMBL" id="AFAR01000185">
    <property type="protein sequence ID" value="EGF26439.1"/>
    <property type="molecule type" value="Genomic_DNA"/>
</dbReference>
<evidence type="ECO:0000313" key="1">
    <source>
        <dbReference type="EMBL" id="EGF26439.1"/>
    </source>
</evidence>
<dbReference type="AlphaFoldDB" id="F2AV93"/>
<dbReference type="Proteomes" id="UP000006222">
    <property type="component" value="Unassembled WGS sequence"/>
</dbReference>
<accession>F2AV93</accession>
<name>F2AV93_RHOBT</name>
<sequence length="42" mass="4750">MRLTRNNRFVDAASNGFTPSSQPRSFRFLINLTVVVSPDPLK</sequence>
<comment type="caution">
    <text evidence="1">The sequence shown here is derived from an EMBL/GenBank/DDBJ whole genome shotgun (WGS) entry which is preliminary data.</text>
</comment>
<evidence type="ECO:0000313" key="2">
    <source>
        <dbReference type="Proteomes" id="UP000006222"/>
    </source>
</evidence>
<gene>
    <name evidence="1" type="ORF">RBWH47_01748</name>
</gene>
<reference evidence="1 2" key="1">
    <citation type="journal article" date="2013" name="Mar. Genomics">
        <title>Expression of sulfatases in Rhodopirellula baltica and the diversity of sulfatases in the genus Rhodopirellula.</title>
        <authorList>
            <person name="Wegner C.E."/>
            <person name="Richter-Heitmann T."/>
            <person name="Klindworth A."/>
            <person name="Klockow C."/>
            <person name="Richter M."/>
            <person name="Achstetter T."/>
            <person name="Glockner F.O."/>
            <person name="Harder J."/>
        </authorList>
    </citation>
    <scope>NUCLEOTIDE SEQUENCE [LARGE SCALE GENOMIC DNA]</scope>
    <source>
        <strain evidence="1 2">WH47</strain>
    </source>
</reference>
<proteinExistence type="predicted"/>
<protein>
    <submittedName>
        <fullName evidence="1">Uncharacterized protein</fullName>
    </submittedName>
</protein>
<organism evidence="1 2">
    <name type="scientific">Rhodopirellula baltica WH47</name>
    <dbReference type="NCBI Taxonomy" id="991778"/>
    <lineage>
        <taxon>Bacteria</taxon>
        <taxon>Pseudomonadati</taxon>
        <taxon>Planctomycetota</taxon>
        <taxon>Planctomycetia</taxon>
        <taxon>Pirellulales</taxon>
        <taxon>Pirellulaceae</taxon>
        <taxon>Rhodopirellula</taxon>
    </lineage>
</organism>